<dbReference type="SUPFAM" id="SSF51445">
    <property type="entry name" value="(Trans)glycosidases"/>
    <property type="match status" value="1"/>
</dbReference>
<dbReference type="InterPro" id="IPR001360">
    <property type="entry name" value="Glyco_hydro_1"/>
</dbReference>
<dbReference type="Proteomes" id="UP000051515">
    <property type="component" value="Unassembled WGS sequence"/>
</dbReference>
<evidence type="ECO:0000313" key="6">
    <source>
        <dbReference type="Proteomes" id="UP000051515"/>
    </source>
</evidence>
<dbReference type="EMBL" id="AZDY01000037">
    <property type="protein sequence ID" value="KRK83162.1"/>
    <property type="molecule type" value="Genomic_DNA"/>
</dbReference>
<dbReference type="FunFam" id="3.20.20.80:FF:000004">
    <property type="entry name" value="Beta-glucosidase 6-phospho-beta-glucosidase"/>
    <property type="match status" value="1"/>
</dbReference>
<dbReference type="PATRIC" id="fig|1423788.3.peg.2036"/>
<evidence type="ECO:0000313" key="5">
    <source>
        <dbReference type="EMBL" id="KRK83162.1"/>
    </source>
</evidence>
<dbReference type="GO" id="GO:0008422">
    <property type="term" value="F:beta-glucosidase activity"/>
    <property type="evidence" value="ECO:0007669"/>
    <property type="project" value="TreeGrafter"/>
</dbReference>
<dbReference type="OrthoDB" id="1688691at2"/>
<keyword evidence="3" id="KW-0326">Glycosidase</keyword>
<dbReference type="PANTHER" id="PTHR10353">
    <property type="entry name" value="GLYCOSYL HYDROLASE"/>
    <property type="match status" value="1"/>
</dbReference>
<comment type="similarity">
    <text evidence="1 4">Belongs to the glycosyl hydrolase 1 family.</text>
</comment>
<dbReference type="PANTHER" id="PTHR10353:SF136">
    <property type="entry name" value="ARYL-PHOSPHO-BETA-D-GLUCOSIDASE BGLC"/>
    <property type="match status" value="1"/>
</dbReference>
<dbReference type="GO" id="GO:0005829">
    <property type="term" value="C:cytosol"/>
    <property type="evidence" value="ECO:0007669"/>
    <property type="project" value="TreeGrafter"/>
</dbReference>
<evidence type="ECO:0000256" key="2">
    <source>
        <dbReference type="ARBA" id="ARBA00022801"/>
    </source>
</evidence>
<evidence type="ECO:0000256" key="1">
    <source>
        <dbReference type="ARBA" id="ARBA00010838"/>
    </source>
</evidence>
<evidence type="ECO:0000256" key="4">
    <source>
        <dbReference type="RuleBase" id="RU003690"/>
    </source>
</evidence>
<dbReference type="AlphaFoldDB" id="A0A0R1KSV7"/>
<comment type="caution">
    <text evidence="5">The sequence shown here is derived from an EMBL/GenBank/DDBJ whole genome shotgun (WGS) entry which is preliminary data.</text>
</comment>
<accession>A0A0R1KSV7</accession>
<dbReference type="Gene3D" id="3.20.20.80">
    <property type="entry name" value="Glycosidases"/>
    <property type="match status" value="1"/>
</dbReference>
<organism evidence="5 6">
    <name type="scientific">Companilactobacillus bobalius DSM 19674</name>
    <dbReference type="NCBI Taxonomy" id="1423788"/>
    <lineage>
        <taxon>Bacteria</taxon>
        <taxon>Bacillati</taxon>
        <taxon>Bacillota</taxon>
        <taxon>Bacilli</taxon>
        <taxon>Lactobacillales</taxon>
        <taxon>Lactobacillaceae</taxon>
        <taxon>Companilactobacillus</taxon>
        <taxon>Companilactobacillus bobalius</taxon>
    </lineage>
</organism>
<gene>
    <name evidence="5" type="ORF">FC78_GL001971</name>
</gene>
<dbReference type="InterPro" id="IPR017853">
    <property type="entry name" value="GH"/>
</dbReference>
<keyword evidence="2 5" id="KW-0378">Hydrolase</keyword>
<dbReference type="STRING" id="1423788.FC78_GL001971"/>
<dbReference type="PRINTS" id="PR00131">
    <property type="entry name" value="GLHYDRLASE1"/>
</dbReference>
<reference evidence="5 6" key="1">
    <citation type="journal article" date="2015" name="Genome Announc.">
        <title>Expanding the biotechnology potential of lactobacilli through comparative genomics of 213 strains and associated genera.</title>
        <authorList>
            <person name="Sun Z."/>
            <person name="Harris H.M."/>
            <person name="McCann A."/>
            <person name="Guo C."/>
            <person name="Argimon S."/>
            <person name="Zhang W."/>
            <person name="Yang X."/>
            <person name="Jeffery I.B."/>
            <person name="Cooney J.C."/>
            <person name="Kagawa T.F."/>
            <person name="Liu W."/>
            <person name="Song Y."/>
            <person name="Salvetti E."/>
            <person name="Wrobel A."/>
            <person name="Rasinkangas P."/>
            <person name="Parkhill J."/>
            <person name="Rea M.C."/>
            <person name="O'Sullivan O."/>
            <person name="Ritari J."/>
            <person name="Douillard F.P."/>
            <person name="Paul Ross R."/>
            <person name="Yang R."/>
            <person name="Briner A.E."/>
            <person name="Felis G.E."/>
            <person name="de Vos W.M."/>
            <person name="Barrangou R."/>
            <person name="Klaenhammer T.R."/>
            <person name="Caufield P.W."/>
            <person name="Cui Y."/>
            <person name="Zhang H."/>
            <person name="O'Toole P.W."/>
        </authorList>
    </citation>
    <scope>NUCLEOTIDE SEQUENCE [LARGE SCALE GENOMIC DNA]</scope>
    <source>
        <strain evidence="5 6">DSM 19674</strain>
    </source>
</reference>
<evidence type="ECO:0000256" key="3">
    <source>
        <dbReference type="ARBA" id="ARBA00023295"/>
    </source>
</evidence>
<sequence length="466" mass="54339">METENYFPKDFLWGASMSAFQSEGAIADDGRKLSVADIRIKKMNQQFHTTDTSTATDFYHRYKEDIKLMAECGLRSFRFSFSWSRIFPDGNGKVNKKGVQFYDNVIDELIKYNIKPIVTLLHFDLPQSLIDQYQGFYSRESIQDFLNYAKFCFNHFGDRIPYWLTINEQDVLANIPFFNGLDNLSQSIQASHHMNIANALTMKLYHSLDLKGKIGPCLSYPTRYPASTDPRDQFLAMNLDDLGIFYLIDTLIYGKYPAYYINHLKSKGIMFKTKKEDSSLLKNVKPDFLAINWYTSEVVGQYLDDSQVDDYQGPELPRQNRSEKGVAQYYKNPYTEYGDYNWNIDGVGLRLALRKIYERYHLPLMITENGLALKEKIDHGKIHDQKRIKYLNQMIQSMSLAIKDGVKLFSYNPWSFTDVLSSSQGMDKRYGLVFIDRTNTDLKVLKRIPKDSFYWYQKCIHENGSI</sequence>
<dbReference type="InterPro" id="IPR033132">
    <property type="entry name" value="GH_1_N_CS"/>
</dbReference>
<dbReference type="RefSeq" id="WP_056952540.1">
    <property type="nucleotide sequence ID" value="NZ_AZDY01000037.1"/>
</dbReference>
<dbReference type="PROSITE" id="PS00653">
    <property type="entry name" value="GLYCOSYL_HYDROL_F1_2"/>
    <property type="match status" value="1"/>
</dbReference>
<keyword evidence="6" id="KW-1185">Reference proteome</keyword>
<dbReference type="GO" id="GO:0016052">
    <property type="term" value="P:carbohydrate catabolic process"/>
    <property type="evidence" value="ECO:0007669"/>
    <property type="project" value="TreeGrafter"/>
</dbReference>
<proteinExistence type="inferred from homology"/>
<protein>
    <submittedName>
        <fullName evidence="5">Glycosyl hydrolase</fullName>
    </submittedName>
</protein>
<name>A0A0R1KSV7_9LACO</name>
<dbReference type="Pfam" id="PF00232">
    <property type="entry name" value="Glyco_hydro_1"/>
    <property type="match status" value="1"/>
</dbReference>